<evidence type="ECO:0000313" key="3">
    <source>
        <dbReference type="Proteomes" id="UP000502248"/>
    </source>
</evidence>
<dbReference type="Proteomes" id="UP000502248">
    <property type="component" value="Chromosome"/>
</dbReference>
<protein>
    <submittedName>
        <fullName evidence="2">Uncharacterized protein</fullName>
    </submittedName>
</protein>
<dbReference type="EMBL" id="CP051680">
    <property type="protein sequence ID" value="QJD82508.1"/>
    <property type="molecule type" value="Genomic_DNA"/>
</dbReference>
<accession>A0A7Z2ZK28</accession>
<organism evidence="2 3">
    <name type="scientific">Cohnella herbarum</name>
    <dbReference type="NCBI Taxonomy" id="2728023"/>
    <lineage>
        <taxon>Bacteria</taxon>
        <taxon>Bacillati</taxon>
        <taxon>Bacillota</taxon>
        <taxon>Bacilli</taxon>
        <taxon>Bacillales</taxon>
        <taxon>Paenibacillaceae</taxon>
        <taxon>Cohnella</taxon>
    </lineage>
</organism>
<feature type="chain" id="PRO_5031450142" evidence="1">
    <location>
        <begin position="30"/>
        <end position="71"/>
    </location>
</feature>
<feature type="signal peptide" evidence="1">
    <location>
        <begin position="1"/>
        <end position="29"/>
    </location>
</feature>
<evidence type="ECO:0000256" key="1">
    <source>
        <dbReference type="SAM" id="SignalP"/>
    </source>
</evidence>
<dbReference type="RefSeq" id="WP_169278807.1">
    <property type="nucleotide sequence ID" value="NZ_CP051680.1"/>
</dbReference>
<keyword evidence="1" id="KW-0732">Signal</keyword>
<dbReference type="AlphaFoldDB" id="A0A7Z2ZK28"/>
<dbReference type="KEGG" id="cheb:HH215_04425"/>
<reference evidence="2 3" key="1">
    <citation type="submission" date="2020-04" db="EMBL/GenBank/DDBJ databases">
        <title>Genome sequencing of novel species.</title>
        <authorList>
            <person name="Heo J."/>
            <person name="Kim S.-J."/>
            <person name="Kim J.-S."/>
            <person name="Hong S.-B."/>
            <person name="Kwon S.-W."/>
        </authorList>
    </citation>
    <scope>NUCLEOTIDE SEQUENCE [LARGE SCALE GENOMIC DNA]</scope>
    <source>
        <strain evidence="2 3">MFER-1</strain>
    </source>
</reference>
<keyword evidence="3" id="KW-1185">Reference proteome</keyword>
<gene>
    <name evidence="2" type="ORF">HH215_04425</name>
</gene>
<proteinExistence type="predicted"/>
<sequence length="71" mass="7766">MNSVTRFRNIAISALLLFAVATPIYFASAANGPMVKQYVTKMGATEKHIAKVNKPFALMNTVVLAHRVTDD</sequence>
<name>A0A7Z2ZK28_9BACL</name>
<evidence type="ECO:0000313" key="2">
    <source>
        <dbReference type="EMBL" id="QJD82508.1"/>
    </source>
</evidence>